<feature type="transmembrane region" description="Helical" evidence="1">
    <location>
        <begin position="83"/>
        <end position="105"/>
    </location>
</feature>
<reference evidence="3" key="1">
    <citation type="journal article" date="2018" name="Nat. Microbiol.">
        <title>Leveraging single-cell genomics to expand the fungal tree of life.</title>
        <authorList>
            <person name="Ahrendt S.R."/>
            <person name="Quandt C.A."/>
            <person name="Ciobanu D."/>
            <person name="Clum A."/>
            <person name="Salamov A."/>
            <person name="Andreopoulos B."/>
            <person name="Cheng J.F."/>
            <person name="Woyke T."/>
            <person name="Pelin A."/>
            <person name="Henrissat B."/>
            <person name="Reynolds N.K."/>
            <person name="Benny G.L."/>
            <person name="Smith M.E."/>
            <person name="James T.Y."/>
            <person name="Grigoriev I.V."/>
        </authorList>
    </citation>
    <scope>NUCLEOTIDE SEQUENCE [LARGE SCALE GENOMIC DNA]</scope>
</reference>
<name>A0A4P9W9C4_9FUNG</name>
<evidence type="ECO:0000313" key="2">
    <source>
        <dbReference type="EMBL" id="RKO88762.1"/>
    </source>
</evidence>
<keyword evidence="3" id="KW-1185">Reference proteome</keyword>
<proteinExistence type="predicted"/>
<evidence type="ECO:0000256" key="1">
    <source>
        <dbReference type="SAM" id="Phobius"/>
    </source>
</evidence>
<feature type="transmembrane region" description="Helical" evidence="1">
    <location>
        <begin position="13"/>
        <end position="33"/>
    </location>
</feature>
<dbReference type="AlphaFoldDB" id="A0A4P9W9C4"/>
<feature type="transmembrane region" description="Helical" evidence="1">
    <location>
        <begin position="54"/>
        <end position="71"/>
    </location>
</feature>
<keyword evidence="1" id="KW-0472">Membrane</keyword>
<keyword evidence="1" id="KW-1133">Transmembrane helix</keyword>
<sequence length="106" mass="11565">MAGFPGSNTEACWVAVFTFFIIWLLGLFFVPFAGNLFKGSEGGIRQGANNFARASRDAFLILLAVVVANQAGDGLDTTCWRIWWMDMLMLLPIVGLAIADFALAFP</sequence>
<protein>
    <submittedName>
        <fullName evidence="2">Uncharacterized protein</fullName>
    </submittedName>
</protein>
<dbReference type="Proteomes" id="UP000269721">
    <property type="component" value="Unassembled WGS sequence"/>
</dbReference>
<keyword evidence="1" id="KW-0812">Transmembrane</keyword>
<gene>
    <name evidence="2" type="ORF">BDK51DRAFT_27529</name>
</gene>
<accession>A0A4P9W9C4</accession>
<organism evidence="2 3">
    <name type="scientific">Blyttiomyces helicus</name>
    <dbReference type="NCBI Taxonomy" id="388810"/>
    <lineage>
        <taxon>Eukaryota</taxon>
        <taxon>Fungi</taxon>
        <taxon>Fungi incertae sedis</taxon>
        <taxon>Chytridiomycota</taxon>
        <taxon>Chytridiomycota incertae sedis</taxon>
        <taxon>Chytridiomycetes</taxon>
        <taxon>Chytridiomycetes incertae sedis</taxon>
        <taxon>Blyttiomyces</taxon>
    </lineage>
</organism>
<dbReference type="EMBL" id="KZ996495">
    <property type="protein sequence ID" value="RKO88762.1"/>
    <property type="molecule type" value="Genomic_DNA"/>
</dbReference>
<dbReference type="OrthoDB" id="2153608at2759"/>
<evidence type="ECO:0000313" key="3">
    <source>
        <dbReference type="Proteomes" id="UP000269721"/>
    </source>
</evidence>